<dbReference type="AlphaFoldDB" id="E0RNM3"/>
<evidence type="ECO:0000313" key="4">
    <source>
        <dbReference type="EMBL" id="ADN02614.1"/>
    </source>
</evidence>
<dbReference type="RefSeq" id="WP_013314453.1">
    <property type="nucleotide sequence ID" value="NC_014484.1"/>
</dbReference>
<name>E0RNM3_WINT6</name>
<dbReference type="PROSITE" id="PS50005">
    <property type="entry name" value="TPR"/>
    <property type="match status" value="1"/>
</dbReference>
<dbReference type="Gene3D" id="1.25.40.10">
    <property type="entry name" value="Tetratricopeptide repeat domain"/>
    <property type="match status" value="1"/>
</dbReference>
<dbReference type="PaxDb" id="665571-STHERM_c16760"/>
<dbReference type="Proteomes" id="UP000001296">
    <property type="component" value="Chromosome"/>
</dbReference>
<dbReference type="InterPro" id="IPR013105">
    <property type="entry name" value="TPR_2"/>
</dbReference>
<keyword evidence="2 3" id="KW-0802">TPR repeat</keyword>
<sequence>MKGSIRAGIPLLLFLVLFLLPGCTQASFHLKMLQGAYAYSRGHYQDALVAYLPFADMEGEEGSVIAYNLGTVYHALGDETAFAKWKQAESAKDPETRFSAFYNLGLYYYDHGEYQNAYLYFLQALRLEPDDRDVRVNLELAYLKLSAFSAAPQVSEQGGTRDAPPERGIYLLDYLRKKEQARWKAREFAPPEGTWQDW</sequence>
<dbReference type="SMART" id="SM00028">
    <property type="entry name" value="TPR"/>
    <property type="match status" value="1"/>
</dbReference>
<accession>E0RNM3</accession>
<protein>
    <submittedName>
        <fullName evidence="4">Uncharacterized protein</fullName>
    </submittedName>
</protein>
<dbReference type="SUPFAM" id="SSF48452">
    <property type="entry name" value="TPR-like"/>
    <property type="match status" value="1"/>
</dbReference>
<reference evidence="4 5" key="2">
    <citation type="journal article" date="2010" name="J. Bacteriol.">
        <title>Genome sequence of the polysaccharide-degrading, thermophilic anaerobe Spirochaeta thermophila DSM 6192.</title>
        <authorList>
            <person name="Angelov A."/>
            <person name="Liebl S."/>
            <person name="Ballschmiter M."/>
            <person name="Bomeke M."/>
            <person name="Lehmann R."/>
            <person name="Liesegang H."/>
            <person name="Daniel R."/>
            <person name="Liebl W."/>
        </authorList>
    </citation>
    <scope>NUCLEOTIDE SEQUENCE [LARGE SCALE GENOMIC DNA]</scope>
    <source>
        <strain evidence="5">ATCC 49972 / DSM 6192 / RI 19.B1</strain>
    </source>
</reference>
<evidence type="ECO:0000256" key="3">
    <source>
        <dbReference type="PROSITE-ProRule" id="PRU00339"/>
    </source>
</evidence>
<dbReference type="InterPro" id="IPR019734">
    <property type="entry name" value="TPR_rpt"/>
</dbReference>
<evidence type="ECO:0000256" key="1">
    <source>
        <dbReference type="ARBA" id="ARBA00022737"/>
    </source>
</evidence>
<dbReference type="KEGG" id="sta:STHERM_c16760"/>
<evidence type="ECO:0000256" key="2">
    <source>
        <dbReference type="ARBA" id="ARBA00022803"/>
    </source>
</evidence>
<gene>
    <name evidence="4" type="ordered locus">STHERM_c16760</name>
</gene>
<dbReference type="HOGENOM" id="CLU_117643_0_0_12"/>
<dbReference type="eggNOG" id="COG0457">
    <property type="taxonomic scope" value="Bacteria"/>
</dbReference>
<reference key="1">
    <citation type="submission" date="2009-08" db="EMBL/GenBank/DDBJ databases">
        <title>The genome sequence of Spirochaeta thermophila DSM6192.</title>
        <authorList>
            <person name="Angelov A."/>
            <person name="Mientus M."/>
            <person name="Wittenberg S."/>
            <person name="Lehmann R."/>
            <person name="Liesegang H."/>
            <person name="Daniel R."/>
            <person name="Liebl W."/>
        </authorList>
    </citation>
    <scope>NUCLEOTIDE SEQUENCE</scope>
    <source>
        <strain>DSM 6192</strain>
    </source>
</reference>
<dbReference type="InterPro" id="IPR011990">
    <property type="entry name" value="TPR-like_helical_dom_sf"/>
</dbReference>
<dbReference type="Pfam" id="PF07719">
    <property type="entry name" value="TPR_2"/>
    <property type="match status" value="1"/>
</dbReference>
<proteinExistence type="predicted"/>
<feature type="repeat" description="TPR" evidence="3">
    <location>
        <begin position="98"/>
        <end position="131"/>
    </location>
</feature>
<keyword evidence="1" id="KW-0677">Repeat</keyword>
<evidence type="ECO:0000313" key="5">
    <source>
        <dbReference type="Proteomes" id="UP000001296"/>
    </source>
</evidence>
<dbReference type="PROSITE" id="PS50293">
    <property type="entry name" value="TPR_REGION"/>
    <property type="match status" value="1"/>
</dbReference>
<organism evidence="4 5">
    <name type="scientific">Winmispira thermophila (strain ATCC 49972 / DSM 6192 / RI 19.B1)</name>
    <name type="common">Spirochaeta thermophila</name>
    <dbReference type="NCBI Taxonomy" id="665571"/>
    <lineage>
        <taxon>Bacteria</taxon>
        <taxon>Pseudomonadati</taxon>
        <taxon>Spirochaetota</taxon>
        <taxon>Spirochaetia</taxon>
        <taxon>Winmispirales</taxon>
        <taxon>Winmispiraceae</taxon>
        <taxon>Winmispira</taxon>
    </lineage>
</organism>
<dbReference type="EMBL" id="CP001698">
    <property type="protein sequence ID" value="ADN02614.1"/>
    <property type="molecule type" value="Genomic_DNA"/>
</dbReference>